<organism evidence="1 2">
    <name type="scientific">Lacticaseibacillus thailandensis DSM 22698 = JCM 13996</name>
    <dbReference type="NCBI Taxonomy" id="1423810"/>
    <lineage>
        <taxon>Bacteria</taxon>
        <taxon>Bacillati</taxon>
        <taxon>Bacillota</taxon>
        <taxon>Bacilli</taxon>
        <taxon>Lactobacillales</taxon>
        <taxon>Lactobacillaceae</taxon>
        <taxon>Lacticaseibacillus</taxon>
    </lineage>
</organism>
<sequence length="75" mass="8703">MHAWAYDHVNYFKFDGVGRVGGHKLRRRVGQPRAHRHVQAYPTTPTVQKYVDADGQGRLYCGQFKTLNWSREASK</sequence>
<dbReference type="EMBL" id="AYZK01000010">
    <property type="protein sequence ID" value="KRM86422.1"/>
    <property type="molecule type" value="Genomic_DNA"/>
</dbReference>
<dbReference type="PATRIC" id="fig|1423810.4.peg.765"/>
<keyword evidence="2" id="KW-1185">Reference proteome</keyword>
<proteinExistence type="predicted"/>
<gene>
    <name evidence="1" type="ORF">FD19_GL000750</name>
</gene>
<evidence type="ECO:0000313" key="1">
    <source>
        <dbReference type="EMBL" id="KRM86422.1"/>
    </source>
</evidence>
<name>A0A0R2CEM8_9LACO</name>
<dbReference type="STRING" id="1423810.FD19_GL000750"/>
<evidence type="ECO:0000313" key="2">
    <source>
        <dbReference type="Proteomes" id="UP000051789"/>
    </source>
</evidence>
<comment type="caution">
    <text evidence="1">The sequence shown here is derived from an EMBL/GenBank/DDBJ whole genome shotgun (WGS) entry which is preliminary data.</text>
</comment>
<dbReference type="AlphaFoldDB" id="A0A0R2CEM8"/>
<protein>
    <submittedName>
        <fullName evidence="1">Uncharacterized protein</fullName>
    </submittedName>
</protein>
<reference evidence="1 2" key="1">
    <citation type="journal article" date="2015" name="Genome Announc.">
        <title>Expanding the biotechnology potential of lactobacilli through comparative genomics of 213 strains and associated genera.</title>
        <authorList>
            <person name="Sun Z."/>
            <person name="Harris H.M."/>
            <person name="McCann A."/>
            <person name="Guo C."/>
            <person name="Argimon S."/>
            <person name="Zhang W."/>
            <person name="Yang X."/>
            <person name="Jeffery I.B."/>
            <person name="Cooney J.C."/>
            <person name="Kagawa T.F."/>
            <person name="Liu W."/>
            <person name="Song Y."/>
            <person name="Salvetti E."/>
            <person name="Wrobel A."/>
            <person name="Rasinkangas P."/>
            <person name="Parkhill J."/>
            <person name="Rea M.C."/>
            <person name="O'Sullivan O."/>
            <person name="Ritari J."/>
            <person name="Douillard F.P."/>
            <person name="Paul Ross R."/>
            <person name="Yang R."/>
            <person name="Briner A.E."/>
            <person name="Felis G.E."/>
            <person name="de Vos W.M."/>
            <person name="Barrangou R."/>
            <person name="Klaenhammer T.R."/>
            <person name="Caufield P.W."/>
            <person name="Cui Y."/>
            <person name="Zhang H."/>
            <person name="O'Toole P.W."/>
        </authorList>
    </citation>
    <scope>NUCLEOTIDE SEQUENCE [LARGE SCALE GENOMIC DNA]</scope>
    <source>
        <strain evidence="1 2">DSM 22698</strain>
    </source>
</reference>
<dbReference type="Proteomes" id="UP000051789">
    <property type="component" value="Unassembled WGS sequence"/>
</dbReference>
<accession>A0A0R2CEM8</accession>